<gene>
    <name evidence="1" type="ORF">SAMN04488131_11358</name>
</gene>
<accession>A0A1I2HC00</accession>
<dbReference type="RefSeq" id="WP_091206828.1">
    <property type="nucleotide sequence ID" value="NZ_FONQ01000013.1"/>
</dbReference>
<proteinExistence type="predicted"/>
<name>A0A1I2HC00_9FLAO</name>
<sequence>MINDAVIFSLIIDAPAVTLPNELPEDQLFSHFQNEIVEMLQNDTEAINYFGLVPDNGADGIDEALFNGVLFRFDVPQTVLGIDVDAESKAVREAFLNAVENHIPCGNIVLEERGETKVETTVVFEYYHL</sequence>
<dbReference type="OrthoDB" id="1359246at2"/>
<dbReference type="AlphaFoldDB" id="A0A1I2HC00"/>
<dbReference type="STRING" id="935223.SAMN04488131_11358"/>
<keyword evidence="2" id="KW-1185">Reference proteome</keyword>
<protein>
    <submittedName>
        <fullName evidence="1">Uncharacterized protein</fullName>
    </submittedName>
</protein>
<organism evidence="1 2">
    <name type="scientific">Flavobacterium xueshanense</name>
    <dbReference type="NCBI Taxonomy" id="935223"/>
    <lineage>
        <taxon>Bacteria</taxon>
        <taxon>Pseudomonadati</taxon>
        <taxon>Bacteroidota</taxon>
        <taxon>Flavobacteriia</taxon>
        <taxon>Flavobacteriales</taxon>
        <taxon>Flavobacteriaceae</taxon>
        <taxon>Flavobacterium</taxon>
    </lineage>
</organism>
<dbReference type="Proteomes" id="UP000198596">
    <property type="component" value="Unassembled WGS sequence"/>
</dbReference>
<evidence type="ECO:0000313" key="2">
    <source>
        <dbReference type="Proteomes" id="UP000198596"/>
    </source>
</evidence>
<reference evidence="2" key="1">
    <citation type="submission" date="2016-10" db="EMBL/GenBank/DDBJ databases">
        <authorList>
            <person name="Varghese N."/>
            <person name="Submissions S."/>
        </authorList>
    </citation>
    <scope>NUCLEOTIDE SEQUENCE [LARGE SCALE GENOMIC DNA]</scope>
    <source>
        <strain evidence="2">CGMCC 1.9227</strain>
    </source>
</reference>
<evidence type="ECO:0000313" key="1">
    <source>
        <dbReference type="EMBL" id="SFF27078.1"/>
    </source>
</evidence>
<dbReference type="EMBL" id="FONQ01000013">
    <property type="protein sequence ID" value="SFF27078.1"/>
    <property type="molecule type" value="Genomic_DNA"/>
</dbReference>